<organism evidence="1 2">
    <name type="scientific">Adonisia turfae CCMR0082</name>
    <dbReference type="NCBI Taxonomy" id="2304604"/>
    <lineage>
        <taxon>Bacteria</taxon>
        <taxon>Bacillati</taxon>
        <taxon>Cyanobacteriota</taxon>
        <taxon>Adonisia</taxon>
        <taxon>Adonisia turfae</taxon>
    </lineage>
</organism>
<proteinExistence type="predicted"/>
<dbReference type="PANTHER" id="PTHR38134">
    <property type="entry name" value="SLR1395 PROTEIN"/>
    <property type="match status" value="1"/>
</dbReference>
<evidence type="ECO:0000313" key="1">
    <source>
        <dbReference type="EMBL" id="NEZ61275.1"/>
    </source>
</evidence>
<comment type="caution">
    <text evidence="1">The sequence shown here is derived from an EMBL/GenBank/DDBJ whole genome shotgun (WGS) entry which is preliminary data.</text>
</comment>
<sequence>MPKLYLAVTNHGFGHATRAASMAATLQQSRPDVEIILATTAPQWLLQSYLQPERVTYRAVSFDIGVLQSDSLTMDKVATLEKLKWIYEHQDEILAPEVEFIRNTGIDLIMGDIPPLLTQLAKAVNLPCWMMGNFGWDFIYRPWGGEFEAIADWIADCFGDCDRLFRLPFHEDMVAFPNITDVGLTGGNPKLSANVIREKFGITVPIDRTILLTFGGLGLSQIPYETALRAYPHWQFLTFDRNAPELPNLIKIAEIGLRPADIMVVCDRIVSKPGYSTFAEACRLDRGVVTLPREGFAEAPLLMNGIQRHAYHQILDSHTFFKGDWSFLEQPLVPPTGEKLATDGNGAISNAISDYLS</sequence>
<name>A0A6M0RYI1_9CYAN</name>
<accession>A0A6M0RYI1</accession>
<dbReference type="RefSeq" id="WP_163659140.1">
    <property type="nucleotide sequence ID" value="NZ_QZCE01000001.1"/>
</dbReference>
<reference evidence="1 2" key="1">
    <citation type="journal article" date="2020" name="Microb. Ecol.">
        <title>Ecogenomics of the Marine Benthic Filamentous Cyanobacterium Adonisia.</title>
        <authorList>
            <person name="Walter J.M."/>
            <person name="Coutinho F.H."/>
            <person name="Leomil L."/>
            <person name="Hargreaves P.I."/>
            <person name="Campeao M.E."/>
            <person name="Vieira V.V."/>
            <person name="Silva B.S."/>
            <person name="Fistarol G.O."/>
            <person name="Salomon P.S."/>
            <person name="Sawabe T."/>
            <person name="Mino S."/>
            <person name="Hosokawa M."/>
            <person name="Miyashita H."/>
            <person name="Maruyama F."/>
            <person name="van Verk M.C."/>
            <person name="Dutilh B.E."/>
            <person name="Thompson C.C."/>
            <person name="Thompson F.L."/>
        </authorList>
    </citation>
    <scope>NUCLEOTIDE SEQUENCE [LARGE SCALE GENOMIC DNA]</scope>
    <source>
        <strain evidence="1 2">CCMR0082</strain>
    </source>
</reference>
<gene>
    <name evidence="1" type="ORF">D0962_00555</name>
</gene>
<dbReference type="EMBL" id="QZCE01000001">
    <property type="protein sequence ID" value="NEZ61275.1"/>
    <property type="molecule type" value="Genomic_DNA"/>
</dbReference>
<dbReference type="PANTHER" id="PTHR38134:SF2">
    <property type="entry name" value="GALACTOKINASE"/>
    <property type="match status" value="1"/>
</dbReference>
<evidence type="ECO:0000313" key="2">
    <source>
        <dbReference type="Proteomes" id="UP000473574"/>
    </source>
</evidence>
<dbReference type="GO" id="GO:0016740">
    <property type="term" value="F:transferase activity"/>
    <property type="evidence" value="ECO:0007669"/>
    <property type="project" value="UniProtKB-KW"/>
</dbReference>
<dbReference type="Proteomes" id="UP000473574">
    <property type="component" value="Unassembled WGS sequence"/>
</dbReference>
<keyword evidence="1" id="KW-0808">Transferase</keyword>
<protein>
    <submittedName>
        <fullName evidence="1">Glycosyl transferase</fullName>
    </submittedName>
</protein>
<dbReference type="AlphaFoldDB" id="A0A6M0RYI1"/>
<dbReference type="InterPro" id="IPR053205">
    <property type="entry name" value="GHMP_kinase_L-arabinokinase"/>
</dbReference>